<accession>A0A4Z1L4S6</accession>
<dbReference type="AlphaFoldDB" id="A0A4Z1L4S6"/>
<evidence type="ECO:0000313" key="2">
    <source>
        <dbReference type="EMBL" id="TGO91820.1"/>
    </source>
</evidence>
<proteinExistence type="predicted"/>
<reference evidence="2 3" key="1">
    <citation type="submission" date="2017-12" db="EMBL/GenBank/DDBJ databases">
        <title>Comparative genomics of Botrytis spp.</title>
        <authorList>
            <person name="Valero-Jimenez C.A."/>
            <person name="Tapia P."/>
            <person name="Veloso J."/>
            <person name="Silva-Moreno E."/>
            <person name="Staats M."/>
            <person name="Valdes J.H."/>
            <person name="Van Kan J.A.L."/>
        </authorList>
    </citation>
    <scope>NUCLEOTIDE SEQUENCE [LARGE SCALE GENOMIC DNA]</scope>
    <source>
        <strain evidence="2 3">MUCL3349</strain>
    </source>
</reference>
<comment type="caution">
    <text evidence="2">The sequence shown here is derived from an EMBL/GenBank/DDBJ whole genome shotgun (WGS) entry which is preliminary data.</text>
</comment>
<dbReference type="Proteomes" id="UP000297280">
    <property type="component" value="Unassembled WGS sequence"/>
</dbReference>
<organism evidence="2 3">
    <name type="scientific">Botrytis porri</name>
    <dbReference type="NCBI Taxonomy" id="87229"/>
    <lineage>
        <taxon>Eukaryota</taxon>
        <taxon>Fungi</taxon>
        <taxon>Dikarya</taxon>
        <taxon>Ascomycota</taxon>
        <taxon>Pezizomycotina</taxon>
        <taxon>Leotiomycetes</taxon>
        <taxon>Helotiales</taxon>
        <taxon>Sclerotiniaceae</taxon>
        <taxon>Botrytis</taxon>
    </lineage>
</organism>
<evidence type="ECO:0000256" key="1">
    <source>
        <dbReference type="SAM" id="MobiDB-lite"/>
    </source>
</evidence>
<sequence length="122" mass="13942">MSIRGKSIPEGQQPSPHPRKPDQIRCIVLKTLPRKKKFKQLSRREHPTYQDFVIQEPLLSDCGISYQELFTNYIRLRSFSCYVVIQSCVRVNIAVFLSVAAIRAAKIPQSLKRATVAALKTE</sequence>
<evidence type="ECO:0000313" key="3">
    <source>
        <dbReference type="Proteomes" id="UP000297280"/>
    </source>
</evidence>
<feature type="region of interest" description="Disordered" evidence="1">
    <location>
        <begin position="1"/>
        <end position="21"/>
    </location>
</feature>
<gene>
    <name evidence="2" type="ORF">BPOR_0017g00020</name>
</gene>
<dbReference type="EMBL" id="PQXO01000017">
    <property type="protein sequence ID" value="TGO91820.1"/>
    <property type="molecule type" value="Genomic_DNA"/>
</dbReference>
<protein>
    <submittedName>
        <fullName evidence="2">Uncharacterized protein</fullName>
    </submittedName>
</protein>
<name>A0A4Z1L4S6_9HELO</name>
<keyword evidence="3" id="KW-1185">Reference proteome</keyword>